<proteinExistence type="predicted"/>
<evidence type="ECO:0000313" key="3">
    <source>
        <dbReference type="Proteomes" id="UP000276133"/>
    </source>
</evidence>
<keyword evidence="3" id="KW-1185">Reference proteome</keyword>
<evidence type="ECO:0000313" key="2">
    <source>
        <dbReference type="EMBL" id="RNA08370.1"/>
    </source>
</evidence>
<dbReference type="Proteomes" id="UP000276133">
    <property type="component" value="Unassembled WGS sequence"/>
</dbReference>
<dbReference type="EMBL" id="REGN01006769">
    <property type="protein sequence ID" value="RNA08370.1"/>
    <property type="molecule type" value="Genomic_DNA"/>
</dbReference>
<protein>
    <submittedName>
        <fullName evidence="2">Uncharacterized protein</fullName>
    </submittedName>
</protein>
<feature type="compositionally biased region" description="Low complexity" evidence="1">
    <location>
        <begin position="50"/>
        <end position="61"/>
    </location>
</feature>
<name>A0A3M7QAE0_BRAPC</name>
<sequence>MGLRNGKLEKNSYSPNSENSSIYSYLYSANSFEETVSFILKDKTSNVQLSQPQNSTPSTSSARNENRSLMALLTKSKNYEPHEEVARFSLQEEIKKKESIFKFY</sequence>
<organism evidence="2 3">
    <name type="scientific">Brachionus plicatilis</name>
    <name type="common">Marine rotifer</name>
    <name type="synonym">Brachionus muelleri</name>
    <dbReference type="NCBI Taxonomy" id="10195"/>
    <lineage>
        <taxon>Eukaryota</taxon>
        <taxon>Metazoa</taxon>
        <taxon>Spiralia</taxon>
        <taxon>Gnathifera</taxon>
        <taxon>Rotifera</taxon>
        <taxon>Eurotatoria</taxon>
        <taxon>Monogononta</taxon>
        <taxon>Pseudotrocha</taxon>
        <taxon>Ploima</taxon>
        <taxon>Brachionidae</taxon>
        <taxon>Brachionus</taxon>
    </lineage>
</organism>
<feature type="region of interest" description="Disordered" evidence="1">
    <location>
        <begin position="46"/>
        <end position="68"/>
    </location>
</feature>
<comment type="caution">
    <text evidence="2">The sequence shown here is derived from an EMBL/GenBank/DDBJ whole genome shotgun (WGS) entry which is preliminary data.</text>
</comment>
<dbReference type="AlphaFoldDB" id="A0A3M7QAE0"/>
<evidence type="ECO:0000256" key="1">
    <source>
        <dbReference type="SAM" id="MobiDB-lite"/>
    </source>
</evidence>
<gene>
    <name evidence="2" type="ORF">BpHYR1_053757</name>
</gene>
<accession>A0A3M7QAE0</accession>
<reference evidence="2 3" key="1">
    <citation type="journal article" date="2018" name="Sci. Rep.">
        <title>Genomic signatures of local adaptation to the degree of environmental predictability in rotifers.</title>
        <authorList>
            <person name="Franch-Gras L."/>
            <person name="Hahn C."/>
            <person name="Garcia-Roger E.M."/>
            <person name="Carmona M.J."/>
            <person name="Serra M."/>
            <person name="Gomez A."/>
        </authorList>
    </citation>
    <scope>NUCLEOTIDE SEQUENCE [LARGE SCALE GENOMIC DNA]</scope>
    <source>
        <strain evidence="2">HYR1</strain>
    </source>
</reference>